<name>A0A220MR63_9BACL</name>
<dbReference type="Pfam" id="PF13181">
    <property type="entry name" value="TPR_8"/>
    <property type="match status" value="1"/>
</dbReference>
<evidence type="ECO:0000313" key="4">
    <source>
        <dbReference type="EMBL" id="ASJ57199.1"/>
    </source>
</evidence>
<dbReference type="SUPFAM" id="SSF48452">
    <property type="entry name" value="TPR-like"/>
    <property type="match status" value="2"/>
</dbReference>
<organism evidence="4 5">
    <name type="scientific">Brevibacillus formosus</name>
    <dbReference type="NCBI Taxonomy" id="54913"/>
    <lineage>
        <taxon>Bacteria</taxon>
        <taxon>Bacillati</taxon>
        <taxon>Bacillota</taxon>
        <taxon>Bacilli</taxon>
        <taxon>Bacillales</taxon>
        <taxon>Paenibacillaceae</taxon>
        <taxon>Brevibacillus</taxon>
    </lineage>
</organism>
<gene>
    <name evidence="4" type="ORF">BP422_29055</name>
</gene>
<dbReference type="PROSITE" id="PS50293">
    <property type="entry name" value="TPR_REGION"/>
    <property type="match status" value="3"/>
</dbReference>
<dbReference type="KEGG" id="bfm:BP422_29055"/>
<dbReference type="PANTHER" id="PTHR44858:SF1">
    <property type="entry name" value="UDP-N-ACETYLGLUCOSAMINE--PEPTIDE N-ACETYLGLUCOSAMINYLTRANSFERASE SPINDLY-RELATED"/>
    <property type="match status" value="1"/>
</dbReference>
<evidence type="ECO:0000256" key="1">
    <source>
        <dbReference type="ARBA" id="ARBA00022737"/>
    </source>
</evidence>
<feature type="repeat" description="TPR" evidence="3">
    <location>
        <begin position="444"/>
        <end position="477"/>
    </location>
</feature>
<dbReference type="AlphaFoldDB" id="A0A220MR63"/>
<dbReference type="SMART" id="SM00028">
    <property type="entry name" value="TPR"/>
    <property type="match status" value="8"/>
</dbReference>
<dbReference type="Pfam" id="PF13414">
    <property type="entry name" value="TPR_11"/>
    <property type="match status" value="1"/>
</dbReference>
<evidence type="ECO:0008006" key="6">
    <source>
        <dbReference type="Google" id="ProtNLM"/>
    </source>
</evidence>
<feature type="repeat" description="TPR" evidence="3">
    <location>
        <begin position="614"/>
        <end position="647"/>
    </location>
</feature>
<proteinExistence type="predicted"/>
<dbReference type="Proteomes" id="UP000197781">
    <property type="component" value="Chromosome"/>
</dbReference>
<keyword evidence="1" id="KW-0677">Repeat</keyword>
<evidence type="ECO:0000313" key="5">
    <source>
        <dbReference type="Proteomes" id="UP000197781"/>
    </source>
</evidence>
<keyword evidence="2 3" id="KW-0802">TPR repeat</keyword>
<dbReference type="Pfam" id="PF00515">
    <property type="entry name" value="TPR_1"/>
    <property type="match status" value="1"/>
</dbReference>
<evidence type="ECO:0000256" key="3">
    <source>
        <dbReference type="PROSITE-ProRule" id="PRU00339"/>
    </source>
</evidence>
<accession>A0A220MR63</accession>
<dbReference type="PANTHER" id="PTHR44858">
    <property type="entry name" value="TETRATRICOPEPTIDE REPEAT PROTEIN 6"/>
    <property type="match status" value="1"/>
</dbReference>
<evidence type="ECO:0000256" key="2">
    <source>
        <dbReference type="ARBA" id="ARBA00022803"/>
    </source>
</evidence>
<dbReference type="PROSITE" id="PS50005">
    <property type="entry name" value="TPR"/>
    <property type="match status" value="4"/>
</dbReference>
<dbReference type="Gene3D" id="1.25.40.10">
    <property type="entry name" value="Tetratricopeptide repeat domain"/>
    <property type="match status" value="4"/>
</dbReference>
<dbReference type="InterPro" id="IPR050498">
    <property type="entry name" value="Ycf3"/>
</dbReference>
<reference evidence="4 5" key="1">
    <citation type="submission" date="2016-11" db="EMBL/GenBank/DDBJ databases">
        <authorList>
            <person name="Jaros S."/>
            <person name="Januszkiewicz K."/>
            <person name="Wedrychowicz H."/>
        </authorList>
    </citation>
    <scope>NUCLEOTIDE SEQUENCE [LARGE SCALE GENOMIC DNA]</scope>
    <source>
        <strain evidence="4 5">NF2</strain>
    </source>
</reference>
<feature type="repeat" description="TPR" evidence="3">
    <location>
        <begin position="478"/>
        <end position="511"/>
    </location>
</feature>
<sequence length="731" mass="84454">MKQSITHQWLIGSRRSDREKKYFEEQYSTCYVSNCHCNLRGPYTGTGDLLRQIIPEAYSKWPDLILSHCIEILSIAPELKAVIPVSVETLTSLAIPKERTRYYSKLRTLRMSNGLIDLLLALANRERMGKLTLVFENVQACDQLDAEFISTLLRRAKSDLIQVIVSSSEIAENEALKKALQTYTEPTTILSDIEQDMGIVNLSDEQRLELTKRYIFSDCTSDCEQELLAYEATPIEIRQSLHEERAESLIKEEQWSLHLGAIPFHLERGTSEKSASEALFKAVSYSINMGFYDATINMSLRGRKLTNWSSEFDNSRYFTMKMATSLAALGETDDIPTLLGEVYANTEDFRVHMQISYGFSMYYTRHHREREHEKAKEWIQKAIDLAELIEDEKERAFQQVFNQNGLALVELHMDNPEEALRLVTEGWQRLNQALAPDEHMLHRSVLLHNKGLIYVALKRFEEAAETFSQVIQIDSNYPEYYFDRGNLYSRMGRLDEAIEDYNQAIKLSPPFPEVYFNRATAFNRLGDVEKAMADYDYLLDIEPENLDGLLNRATLLYQVEKFEMARKDAEFGLEIEPDHARLLCTLGLIEMSDGNNDQALKTFTAALNKDREMMAAWTNRAVLYYEMGEYDRAIADLTEAIALEKNATVLYNRAWVYEAQEEWQLSISDYTEALAFSDADEQDIYYRRGLCFIKMGDRELGTEDWNKHLMFGESPHVNEMMQLLPSLFVSK</sequence>
<dbReference type="EMBL" id="CP018145">
    <property type="protein sequence ID" value="ASJ57199.1"/>
    <property type="molecule type" value="Genomic_DNA"/>
</dbReference>
<dbReference type="RefSeq" id="WP_088910659.1">
    <property type="nucleotide sequence ID" value="NZ_CP018145.1"/>
</dbReference>
<dbReference type="InterPro" id="IPR011990">
    <property type="entry name" value="TPR-like_helical_dom_sf"/>
</dbReference>
<dbReference type="InterPro" id="IPR019734">
    <property type="entry name" value="TPR_rpt"/>
</dbReference>
<protein>
    <recommendedName>
        <fullName evidence="6">Tetratricopeptide repeat protein</fullName>
    </recommendedName>
</protein>
<feature type="repeat" description="TPR" evidence="3">
    <location>
        <begin position="512"/>
        <end position="545"/>
    </location>
</feature>